<dbReference type="PROSITE" id="PS50995">
    <property type="entry name" value="HTH_MARR_2"/>
    <property type="match status" value="1"/>
</dbReference>
<dbReference type="PANTHER" id="PTHR43877:SF2">
    <property type="entry name" value="AMINOALKYLPHOSPHONATE N-ACETYLTRANSFERASE-RELATED"/>
    <property type="match status" value="1"/>
</dbReference>
<dbReference type="InterPro" id="IPR000835">
    <property type="entry name" value="HTH_MarR-typ"/>
</dbReference>
<dbReference type="InterPro" id="IPR050832">
    <property type="entry name" value="Bact_Acetyltransf"/>
</dbReference>
<dbReference type="SUPFAM" id="SSF55729">
    <property type="entry name" value="Acyl-CoA N-acyltransferases (Nat)"/>
    <property type="match status" value="1"/>
</dbReference>
<dbReference type="Gene3D" id="3.40.630.30">
    <property type="match status" value="1"/>
</dbReference>
<evidence type="ECO:0000259" key="4">
    <source>
        <dbReference type="PROSITE" id="PS51186"/>
    </source>
</evidence>
<feature type="domain" description="HTH marR-type" evidence="3">
    <location>
        <begin position="1"/>
        <end position="135"/>
    </location>
</feature>
<dbReference type="InterPro" id="IPR036388">
    <property type="entry name" value="WH-like_DNA-bd_sf"/>
</dbReference>
<proteinExistence type="predicted"/>
<dbReference type="RefSeq" id="WP_011726967.1">
    <property type="nucleotide sequence ID" value="NC_008596.1"/>
</dbReference>
<dbReference type="PATRIC" id="fig|246196.19.peg.463"/>
<evidence type="ECO:0000313" key="5">
    <source>
        <dbReference type="EMBL" id="ABK69793.1"/>
    </source>
</evidence>
<dbReference type="PROSITE" id="PS51186">
    <property type="entry name" value="GNAT"/>
    <property type="match status" value="1"/>
</dbReference>
<feature type="domain" description="N-acetyltransferase" evidence="4">
    <location>
        <begin position="145"/>
        <end position="290"/>
    </location>
</feature>
<dbReference type="PANTHER" id="PTHR43877">
    <property type="entry name" value="AMINOALKYLPHOSPHONATE N-ACETYLTRANSFERASE-RELATED-RELATED"/>
    <property type="match status" value="1"/>
</dbReference>
<dbReference type="InterPro" id="IPR016181">
    <property type="entry name" value="Acyl_CoA_acyltransferase"/>
</dbReference>
<organism evidence="5 6">
    <name type="scientific">Mycolicibacterium smegmatis (strain ATCC 700084 / mc(2)155)</name>
    <name type="common">Mycobacterium smegmatis</name>
    <dbReference type="NCBI Taxonomy" id="246196"/>
    <lineage>
        <taxon>Bacteria</taxon>
        <taxon>Bacillati</taxon>
        <taxon>Actinomycetota</taxon>
        <taxon>Actinomycetes</taxon>
        <taxon>Mycobacteriales</taxon>
        <taxon>Mycobacteriaceae</taxon>
        <taxon>Mycolicibacterium</taxon>
    </lineage>
</organism>
<evidence type="ECO:0000259" key="3">
    <source>
        <dbReference type="PROSITE" id="PS50995"/>
    </source>
</evidence>
<reference evidence="5 6" key="1">
    <citation type="submission" date="2006-10" db="EMBL/GenBank/DDBJ databases">
        <authorList>
            <person name="Fleischmann R.D."/>
            <person name="Dodson R.J."/>
            <person name="Haft D.H."/>
            <person name="Merkel J.S."/>
            <person name="Nelson W.C."/>
            <person name="Fraser C.M."/>
        </authorList>
    </citation>
    <scope>NUCLEOTIDE SEQUENCE [LARGE SCALE GENOMIC DNA]</scope>
    <source>
        <strain evidence="6">ATCC 700084 / mc(2)155</strain>
    </source>
</reference>
<dbReference type="Pfam" id="PF12802">
    <property type="entry name" value="MarR_2"/>
    <property type="match status" value="1"/>
</dbReference>
<dbReference type="InterPro" id="IPR011991">
    <property type="entry name" value="ArsR-like_HTH"/>
</dbReference>
<accession>A0QPP3</accession>
<dbReference type="InterPro" id="IPR036390">
    <property type="entry name" value="WH_DNA-bd_sf"/>
</dbReference>
<dbReference type="STRING" id="246196.MSMEG_0469"/>
<dbReference type="SMART" id="SM00347">
    <property type="entry name" value="HTH_MARR"/>
    <property type="match status" value="1"/>
</dbReference>
<dbReference type="eggNOG" id="COG1846">
    <property type="taxonomic scope" value="Bacteria"/>
</dbReference>
<dbReference type="Proteomes" id="UP000000757">
    <property type="component" value="Chromosome"/>
</dbReference>
<dbReference type="InterPro" id="IPR000182">
    <property type="entry name" value="GNAT_dom"/>
</dbReference>
<dbReference type="EMBL" id="CP000480">
    <property type="protein sequence ID" value="ABK69793.1"/>
    <property type="molecule type" value="Genomic_DNA"/>
</dbReference>
<evidence type="ECO:0000256" key="1">
    <source>
        <dbReference type="ARBA" id="ARBA00022679"/>
    </source>
</evidence>
<protein>
    <submittedName>
        <fullName evidence="5">Transcriptional regulatory protein PadR</fullName>
    </submittedName>
</protein>
<keyword evidence="1" id="KW-0808">Transferase</keyword>
<dbReference type="KEGG" id="msm:MSMEG_0469"/>
<keyword evidence="6" id="KW-1185">Reference proteome</keyword>
<dbReference type="GeneID" id="93455386"/>
<dbReference type="OrthoDB" id="273614at2"/>
<dbReference type="Pfam" id="PF00583">
    <property type="entry name" value="Acetyltransf_1"/>
    <property type="match status" value="1"/>
</dbReference>
<name>A0QPP3_MYCS2</name>
<dbReference type="CDD" id="cd04301">
    <property type="entry name" value="NAT_SF"/>
    <property type="match status" value="1"/>
</dbReference>
<dbReference type="eggNOG" id="COG0456">
    <property type="taxonomic scope" value="Bacteria"/>
</dbReference>
<keyword evidence="2" id="KW-0012">Acyltransferase</keyword>
<dbReference type="KEGG" id="msb:LJ00_02320"/>
<dbReference type="AlphaFoldDB" id="A0QPP3"/>
<dbReference type="Gene3D" id="1.10.10.10">
    <property type="entry name" value="Winged helix-like DNA-binding domain superfamily/Winged helix DNA-binding domain"/>
    <property type="match status" value="1"/>
</dbReference>
<dbReference type="GO" id="GO:0016747">
    <property type="term" value="F:acyltransferase activity, transferring groups other than amino-acyl groups"/>
    <property type="evidence" value="ECO:0007669"/>
    <property type="project" value="InterPro"/>
</dbReference>
<dbReference type="CDD" id="cd00090">
    <property type="entry name" value="HTH_ARSR"/>
    <property type="match status" value="1"/>
</dbReference>
<evidence type="ECO:0000313" key="6">
    <source>
        <dbReference type="Proteomes" id="UP000000757"/>
    </source>
</evidence>
<evidence type="ECO:0000256" key="2">
    <source>
        <dbReference type="ARBA" id="ARBA00023315"/>
    </source>
</evidence>
<dbReference type="PaxDb" id="246196-MSMEI_0455"/>
<dbReference type="SUPFAM" id="SSF46785">
    <property type="entry name" value="Winged helix' DNA-binding domain"/>
    <property type="match status" value="1"/>
</dbReference>
<dbReference type="GO" id="GO:0003700">
    <property type="term" value="F:DNA-binding transcription factor activity"/>
    <property type="evidence" value="ECO:0007669"/>
    <property type="project" value="InterPro"/>
</dbReference>
<gene>
    <name evidence="5" type="ordered locus">MSMEG_0469</name>
</gene>
<sequence>MSVTSVLRRFNRTYTQRIGVLDESYLGTGRPLNVSRVLFEIGGLGAVTIRDLRDRLGLDSGYVTRILTRLENEGLVRVVPDPADGRRRIVELTDAGREAVNELEDRSESRAADLVAPLTARQRERLADALATAELLVRAATVRLVEVDQDSDVARTALTHYYDELNRRFPQGFDPGAPSGPEHGAHYIAAISDGQPVGFGGIRPLESGDDGPVAEVKRMWVDDRWRGAGLGSRILRHLETLAAEHGFARVRLDTNGNLGEAIALYERTGYAQIDRYNDNPYAQFFFEKRL</sequence>